<dbReference type="AlphaFoldDB" id="A0AAV9P0L4"/>
<accession>A0AAV9P0L4</accession>
<dbReference type="GeneID" id="89929957"/>
<name>A0AAV9P0L4_9PEZI</name>
<comment type="caution">
    <text evidence="2">The sequence shown here is derived from an EMBL/GenBank/DDBJ whole genome shotgun (WGS) entry which is preliminary data.</text>
</comment>
<dbReference type="Pfam" id="PF01738">
    <property type="entry name" value="DLH"/>
    <property type="match status" value="1"/>
</dbReference>
<dbReference type="InterPro" id="IPR002925">
    <property type="entry name" value="Dienelactn_hydro"/>
</dbReference>
<feature type="domain" description="Dienelactone hydrolase" evidence="1">
    <location>
        <begin position="27"/>
        <end position="249"/>
    </location>
</feature>
<sequence>MNECCTTGFRWNGTPTGHEDKIGDQPAYIAGDNNKRAILMLHDVFGWTWNNTRLLADHYAKEVGATVYLPDFFGGWTAKEGDAWMKLENGKVSMETNPDVDWPAFFAKNAPEVRLPEVVACARTLREKYDFVGAVGFCWGGSVGFKLAGKEQNGLLDCITIAHPGTPSEEDVRGLSIPTQIIAPEHDPTFTPEAKEMCNRIIPTLGIEYVYNYFPGVVHGFCTKSDLGTEQEKKSLERAKAAVEYWFLAHMG</sequence>
<dbReference type="Gene3D" id="3.40.50.1820">
    <property type="entry name" value="alpha/beta hydrolase"/>
    <property type="match status" value="1"/>
</dbReference>
<evidence type="ECO:0000259" key="1">
    <source>
        <dbReference type="Pfam" id="PF01738"/>
    </source>
</evidence>
<dbReference type="EMBL" id="JAVRRT010000015">
    <property type="protein sequence ID" value="KAK5165702.1"/>
    <property type="molecule type" value="Genomic_DNA"/>
</dbReference>
<dbReference type="PANTHER" id="PTHR17630">
    <property type="entry name" value="DIENELACTONE HYDROLASE"/>
    <property type="match status" value="1"/>
</dbReference>
<dbReference type="InterPro" id="IPR029058">
    <property type="entry name" value="AB_hydrolase_fold"/>
</dbReference>
<dbReference type="GO" id="GO:0016787">
    <property type="term" value="F:hydrolase activity"/>
    <property type="evidence" value="ECO:0007669"/>
    <property type="project" value="InterPro"/>
</dbReference>
<dbReference type="Proteomes" id="UP001337655">
    <property type="component" value="Unassembled WGS sequence"/>
</dbReference>
<protein>
    <recommendedName>
        <fullName evidence="1">Dienelactone hydrolase domain-containing protein</fullName>
    </recommendedName>
</protein>
<evidence type="ECO:0000313" key="2">
    <source>
        <dbReference type="EMBL" id="KAK5165702.1"/>
    </source>
</evidence>
<organism evidence="2 3">
    <name type="scientific">Saxophila tyrrhenica</name>
    <dbReference type="NCBI Taxonomy" id="1690608"/>
    <lineage>
        <taxon>Eukaryota</taxon>
        <taxon>Fungi</taxon>
        <taxon>Dikarya</taxon>
        <taxon>Ascomycota</taxon>
        <taxon>Pezizomycotina</taxon>
        <taxon>Dothideomycetes</taxon>
        <taxon>Dothideomycetidae</taxon>
        <taxon>Mycosphaerellales</taxon>
        <taxon>Extremaceae</taxon>
        <taxon>Saxophila</taxon>
    </lineage>
</organism>
<dbReference type="SUPFAM" id="SSF53474">
    <property type="entry name" value="alpha/beta-Hydrolases"/>
    <property type="match status" value="1"/>
</dbReference>
<keyword evidence="3" id="KW-1185">Reference proteome</keyword>
<dbReference type="RefSeq" id="XP_064655714.1">
    <property type="nucleotide sequence ID" value="XM_064805855.1"/>
</dbReference>
<dbReference type="PANTHER" id="PTHR17630:SF55">
    <property type="entry name" value="DIENELACTONE HYDROLASE FAMILY PROTEIN (AFU_ORTHOLOGUE AFUA_1G01900)"/>
    <property type="match status" value="1"/>
</dbReference>
<gene>
    <name evidence="2" type="ORF">LTR77_008625</name>
</gene>
<evidence type="ECO:0000313" key="3">
    <source>
        <dbReference type="Proteomes" id="UP001337655"/>
    </source>
</evidence>
<reference evidence="2 3" key="1">
    <citation type="submission" date="2023-08" db="EMBL/GenBank/DDBJ databases">
        <title>Black Yeasts Isolated from many extreme environments.</title>
        <authorList>
            <person name="Coleine C."/>
            <person name="Stajich J.E."/>
            <person name="Selbmann L."/>
        </authorList>
    </citation>
    <scope>NUCLEOTIDE SEQUENCE [LARGE SCALE GENOMIC DNA]</scope>
    <source>
        <strain evidence="2 3">CCFEE 5935</strain>
    </source>
</reference>
<proteinExistence type="predicted"/>